<evidence type="ECO:0000256" key="6">
    <source>
        <dbReference type="ARBA" id="ARBA00022927"/>
    </source>
</evidence>
<dbReference type="AlphaFoldDB" id="K1WR38"/>
<keyword evidence="8 12" id="KW-1133">Transmembrane helix</keyword>
<protein>
    <recommendedName>
        <fullName evidence="12">Presequence translocated-associated motor subunit PAM17</fullName>
    </recommendedName>
</protein>
<feature type="transmembrane region" description="Helical" evidence="12">
    <location>
        <begin position="106"/>
        <end position="127"/>
    </location>
</feature>
<feature type="compositionally biased region" description="Low complexity" evidence="13">
    <location>
        <begin position="71"/>
        <end position="82"/>
    </location>
</feature>
<keyword evidence="7" id="KW-0809">Transit peptide</keyword>
<keyword evidence="10 12" id="KW-0496">Mitochondrion</keyword>
<accession>K1WR38</accession>
<dbReference type="PANTHER" id="PTHR28021">
    <property type="entry name" value="PRESEQUENCE TRANSLOCATED-ASSOCIATED MOTOR SUBUNIT PAM17, MITOCHONDRIAL"/>
    <property type="match status" value="1"/>
</dbReference>
<keyword evidence="3 12" id="KW-0813">Transport</keyword>
<dbReference type="Proteomes" id="UP000006753">
    <property type="component" value="Unassembled WGS sequence"/>
</dbReference>
<evidence type="ECO:0000256" key="7">
    <source>
        <dbReference type="ARBA" id="ARBA00022946"/>
    </source>
</evidence>
<gene>
    <name evidence="14" type="ORF">MBM_06119</name>
</gene>
<dbReference type="KEGG" id="mbe:MBM_06119"/>
<evidence type="ECO:0000256" key="8">
    <source>
        <dbReference type="ARBA" id="ARBA00022989"/>
    </source>
</evidence>
<evidence type="ECO:0000256" key="3">
    <source>
        <dbReference type="ARBA" id="ARBA00022448"/>
    </source>
</evidence>
<dbReference type="GeneID" id="18762054"/>
<evidence type="ECO:0000256" key="12">
    <source>
        <dbReference type="RuleBase" id="RU367146"/>
    </source>
</evidence>
<reference evidence="14 15" key="1">
    <citation type="journal article" date="2012" name="BMC Genomics">
        <title>Sequencing the genome of Marssonina brunnea reveals fungus-poplar co-evolution.</title>
        <authorList>
            <person name="Zhu S."/>
            <person name="Cao Y.-Z."/>
            <person name="Jiang C."/>
            <person name="Tan B.-Y."/>
            <person name="Wang Z."/>
            <person name="Feng S."/>
            <person name="Zhang L."/>
            <person name="Su X.-H."/>
            <person name="Brejova B."/>
            <person name="Vinar T."/>
            <person name="Xu M."/>
            <person name="Wang M.-X."/>
            <person name="Zhang S.-G."/>
            <person name="Huang M.-R."/>
            <person name="Wu R."/>
            <person name="Zhou Y."/>
        </authorList>
    </citation>
    <scope>NUCLEOTIDE SEQUENCE [LARGE SCALE GENOMIC DNA]</scope>
    <source>
        <strain evidence="14 15">MB_m1</strain>
    </source>
</reference>
<keyword evidence="15" id="KW-1185">Reference proteome</keyword>
<dbReference type="STRING" id="1072389.K1WR38"/>
<dbReference type="GO" id="GO:0001405">
    <property type="term" value="C:PAM complex, Tim23 associated import motor"/>
    <property type="evidence" value="ECO:0007669"/>
    <property type="project" value="UniProtKB-UniRule"/>
</dbReference>
<keyword evidence="11 12" id="KW-0472">Membrane</keyword>
<evidence type="ECO:0000256" key="5">
    <source>
        <dbReference type="ARBA" id="ARBA00022792"/>
    </source>
</evidence>
<evidence type="ECO:0000256" key="13">
    <source>
        <dbReference type="SAM" id="MobiDB-lite"/>
    </source>
</evidence>
<dbReference type="Pfam" id="PF08566">
    <property type="entry name" value="Pam17"/>
    <property type="match status" value="1"/>
</dbReference>
<keyword evidence="5 12" id="KW-0999">Mitochondrion inner membrane</keyword>
<feature type="compositionally biased region" description="Low complexity" evidence="13">
    <location>
        <begin position="33"/>
        <end position="46"/>
    </location>
</feature>
<dbReference type="OrthoDB" id="5970083at2759"/>
<dbReference type="FunCoup" id="K1WR38">
    <property type="interactions" value="43"/>
</dbReference>
<evidence type="ECO:0000256" key="10">
    <source>
        <dbReference type="ARBA" id="ARBA00023128"/>
    </source>
</evidence>
<comment type="subcellular location">
    <subcellularLocation>
        <location evidence="1 12">Mitochondrion inner membrane</location>
        <topology evidence="1 12">Multi-pass membrane protein</topology>
    </subcellularLocation>
</comment>
<proteinExistence type="inferred from homology"/>
<name>K1WR38_MARBU</name>
<keyword evidence="6 12" id="KW-0653">Protein transport</keyword>
<feature type="transmembrane region" description="Helical" evidence="12">
    <location>
        <begin position="147"/>
        <end position="172"/>
    </location>
</feature>
<keyword evidence="4 12" id="KW-0812">Transmembrane</keyword>
<sequence length="240" mass="26520">MLAATPTLRTAALGYMLQPSLFTPCTYTTTSPSFSRDQSTSASSTASRRRVQLGKRNVTFKPSTSTTKNVSTAAATTSPHQAAAPASKTDLLDWNTFFKLRKTRRWYQLGSSVGTGLGGFVMGAQALTIADMDALVSQVPLDPFITLGLITFACGGTGWLLGPIMGTGMFNWTNRKFRGQMDEKEKEFYRRVKKFRVDPSASSMANPVPDYYGEKISSVAGYRRWLKDQRAFNKKRTSYI</sequence>
<dbReference type="RefSeq" id="XP_007294008.1">
    <property type="nucleotide sequence ID" value="XM_007293946.1"/>
</dbReference>
<comment type="function">
    <text evidence="12">Component of the PAM complex, a complex required for the translocation of transit peptide-containing proteins from the inner membrane into the mitochondrial matrix in an ATP-dependent manner.</text>
</comment>
<organism evidence="14 15">
    <name type="scientific">Marssonina brunnea f. sp. multigermtubi (strain MB_m1)</name>
    <name type="common">Marssonina leaf spot fungus</name>
    <dbReference type="NCBI Taxonomy" id="1072389"/>
    <lineage>
        <taxon>Eukaryota</taxon>
        <taxon>Fungi</taxon>
        <taxon>Dikarya</taxon>
        <taxon>Ascomycota</taxon>
        <taxon>Pezizomycotina</taxon>
        <taxon>Leotiomycetes</taxon>
        <taxon>Helotiales</taxon>
        <taxon>Drepanopezizaceae</taxon>
        <taxon>Drepanopeziza</taxon>
    </lineage>
</organism>
<dbReference type="PANTHER" id="PTHR28021:SF1">
    <property type="entry name" value="PRESEQUENCE TRANSLOCATED-ASSOCIATED MOTOR SUBUNIT PAM17, MITOCHONDRIAL"/>
    <property type="match status" value="1"/>
</dbReference>
<dbReference type="InParanoid" id="K1WR38"/>
<feature type="region of interest" description="Disordered" evidence="13">
    <location>
        <begin position="30"/>
        <end position="82"/>
    </location>
</feature>
<comment type="similarity">
    <text evidence="2 12">Belongs to the PAM17 family.</text>
</comment>
<comment type="subunit">
    <text evidence="12">Component of the PAM complex.</text>
</comment>
<evidence type="ECO:0000313" key="14">
    <source>
        <dbReference type="EMBL" id="EKD15491.1"/>
    </source>
</evidence>
<dbReference type="EMBL" id="JH921441">
    <property type="protein sequence ID" value="EKD15491.1"/>
    <property type="molecule type" value="Genomic_DNA"/>
</dbReference>
<dbReference type="InterPro" id="IPR013875">
    <property type="entry name" value="Pam17"/>
</dbReference>
<evidence type="ECO:0000256" key="9">
    <source>
        <dbReference type="ARBA" id="ARBA00023010"/>
    </source>
</evidence>
<keyword evidence="9 12" id="KW-0811">Translocation</keyword>
<evidence type="ECO:0000256" key="11">
    <source>
        <dbReference type="ARBA" id="ARBA00023136"/>
    </source>
</evidence>
<dbReference type="eggNOG" id="ENOG502S1B1">
    <property type="taxonomic scope" value="Eukaryota"/>
</dbReference>
<evidence type="ECO:0000256" key="4">
    <source>
        <dbReference type="ARBA" id="ARBA00022692"/>
    </source>
</evidence>
<dbReference type="OMA" id="MIFGFDP"/>
<evidence type="ECO:0000313" key="15">
    <source>
        <dbReference type="Proteomes" id="UP000006753"/>
    </source>
</evidence>
<dbReference type="GO" id="GO:0030150">
    <property type="term" value="P:protein import into mitochondrial matrix"/>
    <property type="evidence" value="ECO:0007669"/>
    <property type="project" value="UniProtKB-UniRule"/>
</dbReference>
<dbReference type="HOGENOM" id="CLU_068297_0_1_1"/>
<evidence type="ECO:0000256" key="1">
    <source>
        <dbReference type="ARBA" id="ARBA00004448"/>
    </source>
</evidence>
<feature type="compositionally biased region" description="Polar residues" evidence="13">
    <location>
        <begin position="60"/>
        <end position="70"/>
    </location>
</feature>
<evidence type="ECO:0000256" key="2">
    <source>
        <dbReference type="ARBA" id="ARBA00006837"/>
    </source>
</evidence>